<protein>
    <recommendedName>
        <fullName evidence="3">Helicase-associated domain-containing protein</fullName>
    </recommendedName>
</protein>
<evidence type="ECO:0000313" key="2">
    <source>
        <dbReference type="Proteomes" id="UP001519309"/>
    </source>
</evidence>
<evidence type="ECO:0008006" key="3">
    <source>
        <dbReference type="Google" id="ProtNLM"/>
    </source>
</evidence>
<gene>
    <name evidence="1" type="ORF">J2Z21_009365</name>
</gene>
<dbReference type="Proteomes" id="UP001519309">
    <property type="component" value="Unassembled WGS sequence"/>
</dbReference>
<comment type="caution">
    <text evidence="1">The sequence shown here is derived from an EMBL/GenBank/DDBJ whole genome shotgun (WGS) entry which is preliminary data.</text>
</comment>
<dbReference type="EMBL" id="JAGGLP010000044">
    <property type="protein sequence ID" value="MBP2056347.1"/>
    <property type="molecule type" value="Genomic_DNA"/>
</dbReference>
<keyword evidence="2" id="KW-1185">Reference proteome</keyword>
<accession>A0ABS4M9I9</accession>
<name>A0ABS4M9I9_9ACTN</name>
<evidence type="ECO:0000313" key="1">
    <source>
        <dbReference type="EMBL" id="MBP2056347.1"/>
    </source>
</evidence>
<dbReference type="RefSeq" id="WP_159400173.1">
    <property type="nucleotide sequence ID" value="NZ_CP016279.1"/>
</dbReference>
<organism evidence="1 2">
    <name type="scientific">Streptomyces griseochromogenes</name>
    <dbReference type="NCBI Taxonomy" id="68214"/>
    <lineage>
        <taxon>Bacteria</taxon>
        <taxon>Bacillati</taxon>
        <taxon>Actinomycetota</taxon>
        <taxon>Actinomycetes</taxon>
        <taxon>Kitasatosporales</taxon>
        <taxon>Streptomycetaceae</taxon>
        <taxon>Streptomyces</taxon>
    </lineage>
</organism>
<proteinExistence type="predicted"/>
<reference evidence="1 2" key="1">
    <citation type="submission" date="2021-03" db="EMBL/GenBank/DDBJ databases">
        <title>Genomic Encyclopedia of Type Strains, Phase IV (KMG-IV): sequencing the most valuable type-strain genomes for metagenomic binning, comparative biology and taxonomic classification.</title>
        <authorList>
            <person name="Goeker M."/>
        </authorList>
    </citation>
    <scope>NUCLEOTIDE SEQUENCE [LARGE SCALE GENOMIC DNA]</scope>
    <source>
        <strain evidence="1 2">DSM 40499</strain>
    </source>
</reference>
<sequence length="185" mass="21602">MRGLWKVRYAHPESNDGHWEYLIPHRQARTETVARAEATARHNVNVARLARPQWARGMEVQEVTFRPGVLLRERALTWIALQRHGAITERGWPLPAERGAIRQDDWWRSMVAEEREELRGRVQGFGVTVADAVGWPASRSAKWAVEPYTDRFGRVWWDKVRAELHKSGMSWLWQTPYGVVWVDRG</sequence>